<evidence type="ECO:0000256" key="3">
    <source>
        <dbReference type="PROSITE-ProRule" id="PRU00059"/>
    </source>
</evidence>
<evidence type="ECO:0000256" key="2">
    <source>
        <dbReference type="ARBA" id="ARBA00023157"/>
    </source>
</evidence>
<dbReference type="Gene3D" id="2.60.120.290">
    <property type="entry name" value="Spermadhesin, CUB domain"/>
    <property type="match status" value="1"/>
</dbReference>
<evidence type="ECO:0000256" key="1">
    <source>
        <dbReference type="ARBA" id="ARBA00022737"/>
    </source>
</evidence>
<organism evidence="7 8">
    <name type="scientific">Porites evermanni</name>
    <dbReference type="NCBI Taxonomy" id="104178"/>
    <lineage>
        <taxon>Eukaryota</taxon>
        <taxon>Metazoa</taxon>
        <taxon>Cnidaria</taxon>
        <taxon>Anthozoa</taxon>
        <taxon>Hexacorallia</taxon>
        <taxon>Scleractinia</taxon>
        <taxon>Fungiina</taxon>
        <taxon>Poritidae</taxon>
        <taxon>Porites</taxon>
    </lineage>
</organism>
<dbReference type="EMBL" id="CALNXI010001143">
    <property type="protein sequence ID" value="CAH3157305.1"/>
    <property type="molecule type" value="Genomic_DNA"/>
</dbReference>
<dbReference type="InterPro" id="IPR052065">
    <property type="entry name" value="Compl_asym_regulator"/>
</dbReference>
<dbReference type="PROSITE" id="PS50092">
    <property type="entry name" value="TSP1"/>
    <property type="match status" value="2"/>
</dbReference>
<feature type="compositionally biased region" description="Low complexity" evidence="4">
    <location>
        <begin position="1173"/>
        <end position="1185"/>
    </location>
</feature>
<dbReference type="InterPro" id="IPR035914">
    <property type="entry name" value="Sperma_CUB_dom_sf"/>
</dbReference>
<keyword evidence="1" id="KW-0677">Repeat</keyword>
<dbReference type="PROSITE" id="PS01180">
    <property type="entry name" value="CUB"/>
    <property type="match status" value="1"/>
</dbReference>
<keyword evidence="5" id="KW-0812">Transmembrane</keyword>
<dbReference type="CDD" id="cd00041">
    <property type="entry name" value="CUB"/>
    <property type="match status" value="1"/>
</dbReference>
<feature type="region of interest" description="Disordered" evidence="4">
    <location>
        <begin position="1454"/>
        <end position="1473"/>
    </location>
</feature>
<dbReference type="Gene3D" id="2.20.100.10">
    <property type="entry name" value="Thrombospondin type-1 (TSP1) repeat"/>
    <property type="match status" value="2"/>
</dbReference>
<keyword evidence="5" id="KW-0472">Membrane</keyword>
<dbReference type="Pfam" id="PF00090">
    <property type="entry name" value="TSP_1"/>
    <property type="match status" value="2"/>
</dbReference>
<feature type="non-terminal residue" evidence="7">
    <location>
        <position position="1"/>
    </location>
</feature>
<keyword evidence="8" id="KW-1185">Reference proteome</keyword>
<dbReference type="PANTHER" id="PTHR22906">
    <property type="entry name" value="PROPERDIN"/>
    <property type="match status" value="1"/>
</dbReference>
<evidence type="ECO:0000256" key="4">
    <source>
        <dbReference type="SAM" id="MobiDB-lite"/>
    </source>
</evidence>
<dbReference type="SUPFAM" id="SSF82895">
    <property type="entry name" value="TSP-1 type 1 repeat"/>
    <property type="match status" value="2"/>
</dbReference>
<dbReference type="PANTHER" id="PTHR22906:SF21">
    <property type="entry name" value="SEMA DOMAIN-CONTAINING PROTEIN"/>
    <property type="match status" value="1"/>
</dbReference>
<dbReference type="InterPro" id="IPR000859">
    <property type="entry name" value="CUB_dom"/>
</dbReference>
<proteinExistence type="predicted"/>
<keyword evidence="2" id="KW-1015">Disulfide bond</keyword>
<feature type="region of interest" description="Disordered" evidence="4">
    <location>
        <begin position="1166"/>
        <end position="1185"/>
    </location>
</feature>
<gene>
    <name evidence="7" type="ORF">PEVE_00002465</name>
</gene>
<dbReference type="SMART" id="SM00209">
    <property type="entry name" value="TSP1"/>
    <property type="match status" value="2"/>
</dbReference>
<sequence>KQTQCEGDYLEIRDGDSVASPVLAKFCGRSGAGQSVSSSGTQMLLRFVSDNVTDSSSSRGFNLRHSGNQDIVMAFSPPEYCRLFAQKKAYQEGVTGTPGPPLATPLRGPEVNPLNYEDTVVNFPTIPRGFWGSLTSALQCASIINHSRLTGDMKRTSKYTLKSQVFVFSAGVCFYEQWLRLSLVRGDWTEWTTWTECSQTCHHGNQTRYRTCLNPLPESELELVCGHVADNETRSCLISNCIPIDGGYSSWSNWSACNVSCGTGFRNRSRSCTNPPPAFTGKNCSEIGVPWETTECVLTPCPGSASVASISSPKSHFAPSTYVMMLQSFLTVTSSHDSPVQQLATTSSSYSSVAFSPSNSGAAPFLGDSDATPYFKFSFSTPLTRPSSTLSSQRNILSTSSTKNLQNRMTLDVQGVHVTTSHSTLDELHTSNKSILNDRPIIPANFSSHNIYSTDEIWKIATSYYSYSSKPWRLSTEPLTLKSKLFGDSISTVGQPGQQNKEISSASFLSRTKFKSFNSQTDSTASISKISSSYPSNSSITWHVFTEPLTSKGNLLKDSISTVALTRYHIIGVSSTSIHAAFLHSDTILKNVNSQLDSTYYASSRHLLNSYTPSKAFAKQTGQPIVGISTAISRTFSASYTSTYLSNSSTSWQVLSEPFTPDSKLQRDSSPTTAQKRQSVVEISSFGLNAVSLVLRTVTETYSSKKDSHTISTRISSSYLSLFLKPLQNKTTADSQAIHISTLSTLDVSDALSSSMSHDRVSIRSCGCVGCVDSGFRSCMNSNLVRDSSSKVGQTGQQILSTSHTVPFLSSTILGNCSSQADQGHHVTSLQTSLIGSESQTSQRSHIAWRNQSTGITLHTLPTTASFEPHPANQESSVRTKTWATKMDQGRTEPVSTAHVSLTSATLPTSTNLKLYYNRIQESSIVRGHTRRTMAQSTWRTRSISGYYHHNSSQRRSFSTAQSTMQSTWRPNIDGESVYPTTTSYVKQTSFQSSVMLLPSIYNSVEASSLPRIQTQNSMLTLTTLGQFCQQAGSSSPLTVRATQTSPLLFTRETIISPTQNQSKITWRYTVNMSETILSNFNAMHSSSLNTPQNGVTLSSDVTRSSNLIFTQATKREILHSTEQPSEDVTRSSDHTFSLSTLSKISHLNVAFPSSDSQNTEMVYSSRTSATTSKSGSHVGVSSSRSESYQVNSVLSWGRKTVETKTDPGHIGTISISHTIATSTTRECCEGSSVHWPRAMESSKHQANRESIHATELLQMVTAQETSYYKVSFERTAGSEMDDTEIKTSSSTQSPISTSQVSTTLSRLSITISPSRTDPSSPAVDLTTSTLTFPWHLIPFVVISLVIFVVLVTYCFRIPDITEKIFLALKERKTQITRSRQEKSFDVMKGNVLNNFEASTFHSYQRELFYDATLNYAMFEKSTTRAIEFSIHLDEEDQSAGPEEAVEISCVLGDEPANGKQGGGSLSEMFDKQ</sequence>
<dbReference type="InterPro" id="IPR036383">
    <property type="entry name" value="TSP1_rpt_sf"/>
</dbReference>
<evidence type="ECO:0000256" key="5">
    <source>
        <dbReference type="SAM" id="Phobius"/>
    </source>
</evidence>
<keyword evidence="5" id="KW-1133">Transmembrane helix</keyword>
<comment type="caution">
    <text evidence="7">The sequence shown here is derived from an EMBL/GenBank/DDBJ whole genome shotgun (WGS) entry which is preliminary data.</text>
</comment>
<feature type="transmembrane region" description="Helical" evidence="5">
    <location>
        <begin position="1333"/>
        <end position="1356"/>
    </location>
</feature>
<comment type="caution">
    <text evidence="3">Lacks conserved residue(s) required for the propagation of feature annotation.</text>
</comment>
<reference evidence="7 8" key="1">
    <citation type="submission" date="2022-05" db="EMBL/GenBank/DDBJ databases">
        <authorList>
            <consortium name="Genoscope - CEA"/>
            <person name="William W."/>
        </authorList>
    </citation>
    <scope>NUCLEOTIDE SEQUENCE [LARGE SCALE GENOMIC DNA]</scope>
</reference>
<evidence type="ECO:0000313" key="7">
    <source>
        <dbReference type="EMBL" id="CAH3157305.1"/>
    </source>
</evidence>
<name>A0ABN8Q4T9_9CNID</name>
<feature type="region of interest" description="Disordered" evidence="4">
    <location>
        <begin position="1280"/>
        <end position="1302"/>
    </location>
</feature>
<dbReference type="SUPFAM" id="SSF49854">
    <property type="entry name" value="Spermadhesin, CUB domain"/>
    <property type="match status" value="1"/>
</dbReference>
<evidence type="ECO:0000259" key="6">
    <source>
        <dbReference type="PROSITE" id="PS01180"/>
    </source>
</evidence>
<dbReference type="Pfam" id="PF00431">
    <property type="entry name" value="CUB"/>
    <property type="match status" value="1"/>
</dbReference>
<accession>A0ABN8Q4T9</accession>
<dbReference type="Proteomes" id="UP001159427">
    <property type="component" value="Unassembled WGS sequence"/>
</dbReference>
<protein>
    <recommendedName>
        <fullName evidence="6">CUB domain-containing protein</fullName>
    </recommendedName>
</protein>
<evidence type="ECO:0000313" key="8">
    <source>
        <dbReference type="Proteomes" id="UP001159427"/>
    </source>
</evidence>
<feature type="compositionally biased region" description="Low complexity" evidence="4">
    <location>
        <begin position="1288"/>
        <end position="1302"/>
    </location>
</feature>
<dbReference type="InterPro" id="IPR000884">
    <property type="entry name" value="TSP1_rpt"/>
</dbReference>
<feature type="domain" description="CUB" evidence="6">
    <location>
        <begin position="1"/>
        <end position="68"/>
    </location>
</feature>